<evidence type="ECO:0000259" key="13">
    <source>
        <dbReference type="PROSITE" id="PS51846"/>
    </source>
</evidence>
<feature type="domain" description="CNNM transmembrane" evidence="13">
    <location>
        <begin position="2"/>
        <end position="205"/>
    </location>
</feature>
<comment type="subcellular location">
    <subcellularLocation>
        <location evidence="1">Cell membrane</location>
        <topology evidence="1">Multi-pass membrane protein</topology>
    </subcellularLocation>
</comment>
<sequence>MDDGHPIIRIVIFIILLLIDAAFTGTEVAVSAVNESVLTKKKEEGDSRAARILRFVGQPAAFMSTIDLIGAAVTIIAGAFVARPFFTDLTFLLMTRAQLMYWPAAVISHLLVCLIIIYFVTVFGILFPKRLAFKYAEKWAYSAIRIVTLISTLCRPFVALINGSVGLLVRLAGINPKDIEENVTEEEIIMMVSEGHEQGVIEASEAEMISNIFKFDDKEVSDIMTHRRHICAVDCSLSLSEAAEIMARERYSRYPVFENDTDNIIGILHLKDVMRLIVSGETDTSIKEVMRKPVFVPDTQNINSLFREMQAKKMHMAIVVDEYGQSCGLVAMEDILEEIVGNILDEYDPDEDNIQIIGGAYLMKGLTPLEDITRTLGITFDDDFETLNGLLISKLEHIPQNNEFASIDIDGYTFKVMSVKDNAISLVKVTKITG</sequence>
<evidence type="ECO:0000256" key="10">
    <source>
        <dbReference type="PROSITE-ProRule" id="PRU01193"/>
    </source>
</evidence>
<evidence type="ECO:0000313" key="15">
    <source>
        <dbReference type="Proteomes" id="UP000260773"/>
    </source>
</evidence>
<proteinExistence type="inferred from homology"/>
<dbReference type="SUPFAM" id="SSF56176">
    <property type="entry name" value="FAD-binding/transporter-associated domain-like"/>
    <property type="match status" value="1"/>
</dbReference>
<evidence type="ECO:0000256" key="3">
    <source>
        <dbReference type="ARBA" id="ARBA00022475"/>
    </source>
</evidence>
<keyword evidence="8 10" id="KW-0472">Membrane</keyword>
<evidence type="ECO:0000256" key="9">
    <source>
        <dbReference type="PROSITE-ProRule" id="PRU00703"/>
    </source>
</evidence>
<gene>
    <name evidence="14" type="ORF">DW070_02300</name>
</gene>
<feature type="domain" description="CBS" evidence="12">
    <location>
        <begin position="224"/>
        <end position="284"/>
    </location>
</feature>
<dbReference type="InterPro" id="IPR016169">
    <property type="entry name" value="FAD-bd_PCMH_sub2"/>
</dbReference>
<evidence type="ECO:0000256" key="7">
    <source>
        <dbReference type="ARBA" id="ARBA00023122"/>
    </source>
</evidence>
<dbReference type="SUPFAM" id="SSF54631">
    <property type="entry name" value="CBS-domain pair"/>
    <property type="match status" value="1"/>
</dbReference>
<dbReference type="InterPro" id="IPR005170">
    <property type="entry name" value="Transptr-assoc_dom"/>
</dbReference>
<evidence type="ECO:0000256" key="6">
    <source>
        <dbReference type="ARBA" id="ARBA00022989"/>
    </source>
</evidence>
<dbReference type="InterPro" id="IPR051676">
    <property type="entry name" value="UPF0053_domain"/>
</dbReference>
<comment type="similarity">
    <text evidence="2">Belongs to the UPF0053 family.</text>
</comment>
<evidence type="ECO:0000256" key="8">
    <source>
        <dbReference type="ARBA" id="ARBA00023136"/>
    </source>
</evidence>
<reference evidence="14 15" key="1">
    <citation type="submission" date="2018-08" db="EMBL/GenBank/DDBJ databases">
        <title>A genome reference for cultivated species of the human gut microbiota.</title>
        <authorList>
            <person name="Zou Y."/>
            <person name="Xue W."/>
            <person name="Luo G."/>
        </authorList>
    </citation>
    <scope>NUCLEOTIDE SEQUENCE [LARGE SCALE GENOMIC DNA]</scope>
    <source>
        <strain evidence="14 15">AF45-17</strain>
    </source>
</reference>
<feature type="transmembrane region" description="Helical" evidence="11">
    <location>
        <begin position="6"/>
        <end position="34"/>
    </location>
</feature>
<feature type="transmembrane region" description="Helical" evidence="11">
    <location>
        <begin position="55"/>
        <end position="81"/>
    </location>
</feature>
<dbReference type="InterPro" id="IPR046342">
    <property type="entry name" value="CBS_dom_sf"/>
</dbReference>
<dbReference type="Pfam" id="PF00571">
    <property type="entry name" value="CBS"/>
    <property type="match status" value="2"/>
</dbReference>
<keyword evidence="3" id="KW-1003">Cell membrane</keyword>
<dbReference type="InterPro" id="IPR044751">
    <property type="entry name" value="Ion_transp-like_CBS"/>
</dbReference>
<dbReference type="EMBL" id="QVEP01000004">
    <property type="protein sequence ID" value="RGB81643.1"/>
    <property type="molecule type" value="Genomic_DNA"/>
</dbReference>
<dbReference type="FunFam" id="3.10.580.10:FF:000002">
    <property type="entry name" value="Magnesium/cobalt efflux protein CorC"/>
    <property type="match status" value="1"/>
</dbReference>
<evidence type="ECO:0000256" key="4">
    <source>
        <dbReference type="ARBA" id="ARBA00022692"/>
    </source>
</evidence>
<dbReference type="PROSITE" id="PS51846">
    <property type="entry name" value="CNNM"/>
    <property type="match status" value="1"/>
</dbReference>
<dbReference type="CDD" id="cd04590">
    <property type="entry name" value="CBS_pair_CorC_HlyC_assoc"/>
    <property type="match status" value="1"/>
</dbReference>
<dbReference type="GO" id="GO:0005886">
    <property type="term" value="C:plasma membrane"/>
    <property type="evidence" value="ECO:0007669"/>
    <property type="project" value="UniProtKB-SubCell"/>
</dbReference>
<dbReference type="SMART" id="SM01091">
    <property type="entry name" value="CorC_HlyC"/>
    <property type="match status" value="1"/>
</dbReference>
<evidence type="ECO:0000259" key="12">
    <source>
        <dbReference type="PROSITE" id="PS51371"/>
    </source>
</evidence>
<dbReference type="Gene3D" id="3.10.580.10">
    <property type="entry name" value="CBS-domain"/>
    <property type="match status" value="1"/>
</dbReference>
<keyword evidence="5" id="KW-0677">Repeat</keyword>
<evidence type="ECO:0000256" key="11">
    <source>
        <dbReference type="SAM" id="Phobius"/>
    </source>
</evidence>
<dbReference type="Proteomes" id="UP000260773">
    <property type="component" value="Unassembled WGS sequence"/>
</dbReference>
<evidence type="ECO:0000256" key="2">
    <source>
        <dbReference type="ARBA" id="ARBA00006337"/>
    </source>
</evidence>
<dbReference type="PANTHER" id="PTHR43099:SF2">
    <property type="entry name" value="UPF0053 PROTEIN YRKA"/>
    <property type="match status" value="1"/>
</dbReference>
<dbReference type="PANTHER" id="PTHR43099">
    <property type="entry name" value="UPF0053 PROTEIN YRKA"/>
    <property type="match status" value="1"/>
</dbReference>
<evidence type="ECO:0000256" key="1">
    <source>
        <dbReference type="ARBA" id="ARBA00004651"/>
    </source>
</evidence>
<evidence type="ECO:0000313" key="14">
    <source>
        <dbReference type="EMBL" id="RGB81643.1"/>
    </source>
</evidence>
<evidence type="ECO:0000256" key="5">
    <source>
        <dbReference type="ARBA" id="ARBA00022737"/>
    </source>
</evidence>
<protein>
    <submittedName>
        <fullName evidence="14">HlyC/CorC family transporter</fullName>
    </submittedName>
</protein>
<dbReference type="PROSITE" id="PS51371">
    <property type="entry name" value="CBS"/>
    <property type="match status" value="2"/>
</dbReference>
<name>A0A3E2TRR7_9FIRM</name>
<dbReference type="InterPro" id="IPR036318">
    <property type="entry name" value="FAD-bd_PCMH-like_sf"/>
</dbReference>
<organism evidence="14 15">
    <name type="scientific">Coprococcus catus</name>
    <dbReference type="NCBI Taxonomy" id="116085"/>
    <lineage>
        <taxon>Bacteria</taxon>
        <taxon>Bacillati</taxon>
        <taxon>Bacillota</taxon>
        <taxon>Clostridia</taxon>
        <taxon>Lachnospirales</taxon>
        <taxon>Lachnospiraceae</taxon>
        <taxon>Coprococcus</taxon>
    </lineage>
</organism>
<dbReference type="GO" id="GO:0050660">
    <property type="term" value="F:flavin adenine dinucleotide binding"/>
    <property type="evidence" value="ECO:0007669"/>
    <property type="project" value="InterPro"/>
</dbReference>
<dbReference type="Gene3D" id="3.30.465.10">
    <property type="match status" value="1"/>
</dbReference>
<accession>A0A3E2TRR7</accession>
<keyword evidence="7 9" id="KW-0129">CBS domain</keyword>
<keyword evidence="4 10" id="KW-0812">Transmembrane</keyword>
<feature type="transmembrane region" description="Helical" evidence="11">
    <location>
        <begin position="101"/>
        <end position="127"/>
    </location>
</feature>
<feature type="domain" description="CBS" evidence="12">
    <location>
        <begin position="289"/>
        <end position="346"/>
    </location>
</feature>
<dbReference type="InterPro" id="IPR002550">
    <property type="entry name" value="CNNM"/>
</dbReference>
<feature type="transmembrane region" description="Helical" evidence="11">
    <location>
        <begin position="139"/>
        <end position="161"/>
    </location>
</feature>
<keyword evidence="6 10" id="KW-1133">Transmembrane helix</keyword>
<dbReference type="InterPro" id="IPR000644">
    <property type="entry name" value="CBS_dom"/>
</dbReference>
<comment type="caution">
    <text evidence="14">The sequence shown here is derived from an EMBL/GenBank/DDBJ whole genome shotgun (WGS) entry which is preliminary data.</text>
</comment>
<dbReference type="AlphaFoldDB" id="A0A3E2TRR7"/>
<dbReference type="SMART" id="SM00116">
    <property type="entry name" value="CBS"/>
    <property type="match status" value="2"/>
</dbReference>
<dbReference type="Pfam" id="PF01595">
    <property type="entry name" value="CNNM"/>
    <property type="match status" value="1"/>
</dbReference>
<dbReference type="Pfam" id="PF03471">
    <property type="entry name" value="CorC_HlyC"/>
    <property type="match status" value="1"/>
</dbReference>